<sequence>MLKTLKARNLSVHGAHVYHVGIPAILLVASAYAADRITRKVFFETLDLFVRHAQTDSDDPDSIKPHHLTHLGIAAANARKLPLHDSTHDIVLVAGLLNGVIDMEDFELLYGPGPKGRFLQRHFPGALILPPAPPLVDHFYCDPYDVLIKDTSYSRQDLKEKLPLICARMEQGPDFYTSTNHYKLRLLAAERKGVPLNVLGPFDNEESMRQAFADIFHVVAPDYEPNGTWRQDVKTFRFVEPKRIDWVPQQPKTMETGTGRPKPDRSCSQLLCNVV</sequence>
<feature type="transmembrane region" description="Helical" evidence="2">
    <location>
        <begin position="15"/>
        <end position="34"/>
    </location>
</feature>
<organism evidence="3 4">
    <name type="scientific">Cupriavidus cauae</name>
    <dbReference type="NCBI Taxonomy" id="2608999"/>
    <lineage>
        <taxon>Bacteria</taxon>
        <taxon>Pseudomonadati</taxon>
        <taxon>Pseudomonadota</taxon>
        <taxon>Betaproteobacteria</taxon>
        <taxon>Burkholderiales</taxon>
        <taxon>Burkholderiaceae</taxon>
        <taxon>Cupriavidus</taxon>
    </lineage>
</organism>
<proteinExistence type="predicted"/>
<keyword evidence="2" id="KW-1133">Transmembrane helix</keyword>
<dbReference type="Proteomes" id="UP000324324">
    <property type="component" value="Unassembled WGS sequence"/>
</dbReference>
<evidence type="ECO:0000313" key="4">
    <source>
        <dbReference type="Proteomes" id="UP000324324"/>
    </source>
</evidence>
<keyword evidence="2" id="KW-0472">Membrane</keyword>
<dbReference type="EMBL" id="VWRN01000034">
    <property type="protein sequence ID" value="KAA6123895.1"/>
    <property type="molecule type" value="Genomic_DNA"/>
</dbReference>
<keyword evidence="4" id="KW-1185">Reference proteome</keyword>
<protein>
    <submittedName>
        <fullName evidence="3">Uncharacterized protein</fullName>
    </submittedName>
</protein>
<dbReference type="RefSeq" id="WP_150083378.1">
    <property type="nucleotide sequence ID" value="NZ_VWRN01000034.1"/>
</dbReference>
<gene>
    <name evidence="3" type="ORF">F1599_13280</name>
</gene>
<evidence type="ECO:0000256" key="1">
    <source>
        <dbReference type="SAM" id="MobiDB-lite"/>
    </source>
</evidence>
<keyword evidence="2" id="KW-0812">Transmembrane</keyword>
<dbReference type="AlphaFoldDB" id="A0A5M8AP56"/>
<name>A0A5M8AP56_9BURK</name>
<feature type="region of interest" description="Disordered" evidence="1">
    <location>
        <begin position="248"/>
        <end position="267"/>
    </location>
</feature>
<evidence type="ECO:0000256" key="2">
    <source>
        <dbReference type="SAM" id="Phobius"/>
    </source>
</evidence>
<accession>A0A5M8AP56</accession>
<reference evidence="3 4" key="1">
    <citation type="submission" date="2019-09" db="EMBL/GenBank/DDBJ databases">
        <title>Isolation of a novel species in the genus Cupriavidus from patients with sepsis using whole genome sequencing.</title>
        <authorList>
            <person name="Kweon O.J."/>
            <person name="Lee M.-K."/>
        </authorList>
    </citation>
    <scope>NUCLEOTIDE SEQUENCE [LARGE SCALE GENOMIC DNA]</scope>
    <source>
        <strain evidence="3 4">MKL-01</strain>
    </source>
</reference>
<evidence type="ECO:0000313" key="3">
    <source>
        <dbReference type="EMBL" id="KAA6123895.1"/>
    </source>
</evidence>
<comment type="caution">
    <text evidence="3">The sequence shown here is derived from an EMBL/GenBank/DDBJ whole genome shotgun (WGS) entry which is preliminary data.</text>
</comment>